<dbReference type="Proteomes" id="UP000198418">
    <property type="component" value="Unassembled WGS sequence"/>
</dbReference>
<accession>A0A212S2S5</accession>
<reference evidence="2" key="1">
    <citation type="submission" date="2017-06" db="EMBL/GenBank/DDBJ databases">
        <authorList>
            <person name="Varghese N."/>
            <person name="Submissions S."/>
        </authorList>
    </citation>
    <scope>NUCLEOTIDE SEQUENCE [LARGE SCALE GENOMIC DNA]</scope>
    <source>
        <strain evidence="2">DSM 137</strain>
    </source>
</reference>
<name>A0A212S2S5_RHOAC</name>
<gene>
    <name evidence="1" type="ORF">SAMN06265338_11124</name>
</gene>
<keyword evidence="2" id="KW-1185">Reference proteome</keyword>
<sequence>MAFKTKALRYLGRLSGRGEIIHNGKKMAPATFDFDGYHRPAAGVSGCGEIRLDADALKGLFGRNDLQMLTEQGQVFDIIFSDKVLPDESCVAHIDLTGMLDPADWRLRG</sequence>
<evidence type="ECO:0000313" key="2">
    <source>
        <dbReference type="Proteomes" id="UP000198418"/>
    </source>
</evidence>
<dbReference type="AlphaFoldDB" id="A0A212S2S5"/>
<dbReference type="OrthoDB" id="8160961at2"/>
<dbReference type="RefSeq" id="WP_088521793.1">
    <property type="nucleotide sequence ID" value="NZ_FYDG01000011.1"/>
</dbReference>
<dbReference type="EMBL" id="FYDG01000011">
    <property type="protein sequence ID" value="SNB79401.1"/>
    <property type="molecule type" value="Genomic_DNA"/>
</dbReference>
<protein>
    <submittedName>
        <fullName evidence="1">Uncharacterized protein</fullName>
    </submittedName>
</protein>
<organism evidence="1 2">
    <name type="scientific">Rhodoblastus acidophilus</name>
    <name type="common">Rhodopseudomonas acidophila</name>
    <dbReference type="NCBI Taxonomy" id="1074"/>
    <lineage>
        <taxon>Bacteria</taxon>
        <taxon>Pseudomonadati</taxon>
        <taxon>Pseudomonadota</taxon>
        <taxon>Alphaproteobacteria</taxon>
        <taxon>Hyphomicrobiales</taxon>
        <taxon>Rhodoblastaceae</taxon>
        <taxon>Rhodoblastus</taxon>
    </lineage>
</organism>
<evidence type="ECO:0000313" key="1">
    <source>
        <dbReference type="EMBL" id="SNB79401.1"/>
    </source>
</evidence>
<proteinExistence type="predicted"/>